<proteinExistence type="predicted"/>
<accession>A0A401H2G0</accession>
<evidence type="ECO:0000313" key="2">
    <source>
        <dbReference type="EMBL" id="GBE88573.1"/>
    </source>
</evidence>
<dbReference type="InParanoid" id="A0A401H2G0"/>
<gene>
    <name evidence="2" type="ORF">SCP_1303900</name>
</gene>
<keyword evidence="3" id="KW-1185">Reference proteome</keyword>
<organism evidence="2 3">
    <name type="scientific">Sparassis crispa</name>
    <dbReference type="NCBI Taxonomy" id="139825"/>
    <lineage>
        <taxon>Eukaryota</taxon>
        <taxon>Fungi</taxon>
        <taxon>Dikarya</taxon>
        <taxon>Basidiomycota</taxon>
        <taxon>Agaricomycotina</taxon>
        <taxon>Agaricomycetes</taxon>
        <taxon>Polyporales</taxon>
        <taxon>Sparassidaceae</taxon>
        <taxon>Sparassis</taxon>
    </lineage>
</organism>
<dbReference type="GeneID" id="38785490"/>
<evidence type="ECO:0000313" key="3">
    <source>
        <dbReference type="Proteomes" id="UP000287166"/>
    </source>
</evidence>
<dbReference type="Proteomes" id="UP000287166">
    <property type="component" value="Unassembled WGS sequence"/>
</dbReference>
<dbReference type="AlphaFoldDB" id="A0A401H2G0"/>
<evidence type="ECO:0000256" key="1">
    <source>
        <dbReference type="SAM" id="MobiDB-lite"/>
    </source>
</evidence>
<name>A0A401H2G0_9APHY</name>
<dbReference type="EMBL" id="BFAD01000013">
    <property type="protein sequence ID" value="GBE88573.1"/>
    <property type="molecule type" value="Genomic_DNA"/>
</dbReference>
<sequence>MPTVPSSLACVSHHFGIDDVSGPTPDPELDDVVLVPAESGNAVTTTSPEPPEPTVKPHISLGNLTLHSPSSIMGTPFDLSPRFEYPFPPNVDPAEHTLPATMPTMPTFSSSLVSFPASFLSVPLPQLPMPSTRADRNHSHTHMRMQTRDPPMPPGLAKKGRAPASSITSSRTQRPRCESTPSALESVRSPASDLRSQTRVVEAKRALDRTLRDETMVGEEGEPKVGIARHLKADQGLAVQQIIPNPVIGPVIPDTMMDIVDHAAFHDIVKTVEARVERVVDFQKSTVDHRVSGLVKPILRSIAPSETLHHLQDTLSECGGAAPPSTSVSDHDTLLVMSAAVSEAVVASDASCSLSRSPSPITPVGAY</sequence>
<dbReference type="OrthoDB" id="3003645at2759"/>
<reference evidence="2 3" key="1">
    <citation type="journal article" date="2018" name="Sci. Rep.">
        <title>Genome sequence of the cauliflower mushroom Sparassis crispa (Hanabiratake) and its association with beneficial usage.</title>
        <authorList>
            <person name="Kiyama R."/>
            <person name="Furutani Y."/>
            <person name="Kawaguchi K."/>
            <person name="Nakanishi T."/>
        </authorList>
    </citation>
    <scope>NUCLEOTIDE SEQUENCE [LARGE SCALE GENOMIC DNA]</scope>
</reference>
<comment type="caution">
    <text evidence="2">The sequence shown here is derived from an EMBL/GenBank/DDBJ whole genome shotgun (WGS) entry which is preliminary data.</text>
</comment>
<dbReference type="RefSeq" id="XP_027619486.1">
    <property type="nucleotide sequence ID" value="XM_027763685.1"/>
</dbReference>
<feature type="region of interest" description="Disordered" evidence="1">
    <location>
        <begin position="124"/>
        <end position="199"/>
    </location>
</feature>
<protein>
    <submittedName>
        <fullName evidence="2">Uncharacterized protein</fullName>
    </submittedName>
</protein>